<keyword evidence="3" id="KW-1185">Reference proteome</keyword>
<evidence type="ECO:0008006" key="4">
    <source>
        <dbReference type="Google" id="ProtNLM"/>
    </source>
</evidence>
<proteinExistence type="predicted"/>
<reference evidence="2" key="2">
    <citation type="submission" date="2025-05" db="UniProtKB">
        <authorList>
            <consortium name="EnsemblMetazoa"/>
        </authorList>
    </citation>
    <scope>IDENTIFICATION</scope>
</reference>
<evidence type="ECO:0000313" key="3">
    <source>
        <dbReference type="Proteomes" id="UP001652680"/>
    </source>
</evidence>
<dbReference type="PANTHER" id="PTHR47331">
    <property type="entry name" value="PHD-TYPE DOMAIN-CONTAINING PROTEIN"/>
    <property type="match status" value="1"/>
</dbReference>
<name>A0ABM5J914_DRORH</name>
<feature type="compositionally biased region" description="Polar residues" evidence="1">
    <location>
        <begin position="115"/>
        <end position="126"/>
    </location>
</feature>
<evidence type="ECO:0000256" key="1">
    <source>
        <dbReference type="SAM" id="MobiDB-lite"/>
    </source>
</evidence>
<evidence type="ECO:0000313" key="2">
    <source>
        <dbReference type="EnsemblMetazoa" id="XP_044315310.1"/>
    </source>
</evidence>
<feature type="region of interest" description="Disordered" evidence="1">
    <location>
        <begin position="85"/>
        <end position="128"/>
    </location>
</feature>
<dbReference type="Proteomes" id="UP001652680">
    <property type="component" value="Unassembled WGS sequence"/>
</dbReference>
<sequence>MAPTTIQHARPRATNGYRCRVCRGVHALRKCQRFLRLPAVKRLRAVLINQYCANCLAHEHSGQSCRSNAKCHVCSGNHHTLLHFQESTSPRSSRPQDRRQQTRASSTTSLRSSSPKETSPTRSPVTGPSCAAILQRTSVSILPTASILVGSEEKRFDVRALVDPCCPVSRIHVSLTKALNLSVTRVGDERVCTTEIRSKSSKMTRQLIMLVDDQMQTRTPAKPLDPKVRDAFPNITLSDDRWFHPSLVSAVLGADVYAELILPGILPSQNGLPMAQNSALGWLLSGTCSLS</sequence>
<feature type="compositionally biased region" description="Low complexity" evidence="1">
    <location>
        <begin position="102"/>
        <end position="113"/>
    </location>
</feature>
<dbReference type="EnsemblMetazoa" id="XM_044459375.1">
    <property type="protein sequence ID" value="XP_044315310.1"/>
    <property type="gene ID" value="LOC123037690"/>
</dbReference>
<organism evidence="2 3">
    <name type="scientific">Drosophila rhopaloa</name>
    <name type="common">Fruit fly</name>
    <dbReference type="NCBI Taxonomy" id="1041015"/>
    <lineage>
        <taxon>Eukaryota</taxon>
        <taxon>Metazoa</taxon>
        <taxon>Ecdysozoa</taxon>
        <taxon>Arthropoda</taxon>
        <taxon>Hexapoda</taxon>
        <taxon>Insecta</taxon>
        <taxon>Pterygota</taxon>
        <taxon>Neoptera</taxon>
        <taxon>Endopterygota</taxon>
        <taxon>Diptera</taxon>
        <taxon>Brachycera</taxon>
        <taxon>Muscomorpha</taxon>
        <taxon>Ephydroidea</taxon>
        <taxon>Drosophilidae</taxon>
        <taxon>Drosophila</taxon>
        <taxon>Sophophora</taxon>
    </lineage>
</organism>
<dbReference type="GeneID" id="123037690"/>
<dbReference type="RefSeq" id="XP_044315310.1">
    <property type="nucleotide sequence ID" value="XM_044459375.1"/>
</dbReference>
<reference evidence="3" key="1">
    <citation type="journal article" date="2021" name="Elife">
        <title>Highly contiguous assemblies of 101 drosophilid genomes.</title>
        <authorList>
            <person name="Kim B.Y."/>
            <person name="Wang J.R."/>
            <person name="Miller D.E."/>
            <person name="Barmina O."/>
            <person name="Delaney E."/>
            <person name="Thompson A."/>
            <person name="Comeault A.A."/>
            <person name="Peede D."/>
            <person name="D'Agostino E.R."/>
            <person name="Pelaez J."/>
            <person name="Aguilar J.M."/>
            <person name="Haji D."/>
            <person name="Matsunaga T."/>
            <person name="Armstrong E.E."/>
            <person name="Zych M."/>
            <person name="Ogawa Y."/>
            <person name="Stamenkovic-Radak M."/>
            <person name="Jelic M."/>
            <person name="Veselinovic M.S."/>
            <person name="Tanaskovic M."/>
            <person name="Eric P."/>
            <person name="Gao J.J."/>
            <person name="Katoh T.K."/>
            <person name="Toda M.J."/>
            <person name="Watabe H."/>
            <person name="Watada M."/>
            <person name="Davis J.S."/>
            <person name="Moyle L.C."/>
            <person name="Manoli G."/>
            <person name="Bertolini E."/>
            <person name="Kostal V."/>
            <person name="Hawley R.S."/>
            <person name="Takahashi A."/>
            <person name="Jones C.D."/>
            <person name="Price D.K."/>
            <person name="Whiteman N."/>
            <person name="Kopp A."/>
            <person name="Matute D.R."/>
            <person name="Petrov D.A."/>
        </authorList>
    </citation>
    <scope>NUCLEOTIDE SEQUENCE [LARGE SCALE GENOMIC DNA]</scope>
</reference>
<accession>A0ABM5J914</accession>
<dbReference type="PANTHER" id="PTHR47331:SF5">
    <property type="entry name" value="RIBONUCLEASE H"/>
    <property type="match status" value="1"/>
</dbReference>
<protein>
    <recommendedName>
        <fullName evidence="4">Peptidase aspartic putative domain-containing protein</fullName>
    </recommendedName>
</protein>